<keyword evidence="2 5" id="KW-0489">Methyltransferase</keyword>
<dbReference type="UniPathway" id="UPA00148">
    <property type="reaction ID" value="UER00227"/>
</dbReference>
<dbReference type="AlphaFoldDB" id="A0A4U8QS99"/>
<comment type="caution">
    <text evidence="7">The sequence shown here is derived from an EMBL/GenBank/DDBJ whole genome shotgun (WGS) entry which is preliminary data.</text>
</comment>
<accession>A0A4U8QS99</accession>
<evidence type="ECO:0000256" key="4">
    <source>
        <dbReference type="ARBA" id="ARBA00022691"/>
    </source>
</evidence>
<comment type="similarity">
    <text evidence="5">Belongs to the CbiD family.</text>
</comment>
<dbReference type="Proteomes" id="UP000306509">
    <property type="component" value="Unassembled WGS sequence"/>
</dbReference>
<gene>
    <name evidence="5" type="primary">cbiD</name>
    <name evidence="7" type="ORF">DSM106044_00019</name>
</gene>
<keyword evidence="6" id="KW-0812">Transmembrane</keyword>
<reference evidence="7 8" key="1">
    <citation type="journal article" date="2019" name="Anaerobe">
        <title>Detection of Robinsoniella peoriensis in multiple bone samples of a trauma patient.</title>
        <authorList>
            <person name="Schrottner P."/>
            <person name="Hartwich K."/>
            <person name="Bunk B."/>
            <person name="Schober I."/>
            <person name="Helbig S."/>
            <person name="Rudolph W.W."/>
            <person name="Gunzer F."/>
        </authorList>
    </citation>
    <scope>NUCLEOTIDE SEQUENCE [LARGE SCALE GENOMIC DNA]</scope>
    <source>
        <strain evidence="7 8">DSM 106044</strain>
    </source>
</reference>
<dbReference type="NCBIfam" id="TIGR00312">
    <property type="entry name" value="cbiD"/>
    <property type="match status" value="1"/>
</dbReference>
<evidence type="ECO:0000256" key="5">
    <source>
        <dbReference type="HAMAP-Rule" id="MF_00787"/>
    </source>
</evidence>
<comment type="catalytic activity">
    <reaction evidence="5">
        <text>Co-precorrin-5B + S-adenosyl-L-methionine = Co-precorrin-6A + S-adenosyl-L-homocysteine</text>
        <dbReference type="Rhea" id="RHEA:26285"/>
        <dbReference type="ChEBI" id="CHEBI:57856"/>
        <dbReference type="ChEBI" id="CHEBI:59789"/>
        <dbReference type="ChEBI" id="CHEBI:60063"/>
        <dbReference type="ChEBI" id="CHEBI:60064"/>
        <dbReference type="EC" id="2.1.1.195"/>
    </reaction>
</comment>
<evidence type="ECO:0000256" key="3">
    <source>
        <dbReference type="ARBA" id="ARBA00022679"/>
    </source>
</evidence>
<dbReference type="EC" id="2.1.1.195" evidence="5"/>
<keyword evidence="3 5" id="KW-0808">Transferase</keyword>
<feature type="transmembrane region" description="Helical" evidence="6">
    <location>
        <begin position="21"/>
        <end position="42"/>
    </location>
</feature>
<dbReference type="GO" id="GO:0032259">
    <property type="term" value="P:methylation"/>
    <property type="evidence" value="ECO:0007669"/>
    <property type="project" value="UniProtKB-KW"/>
</dbReference>
<organism evidence="7 8">
    <name type="scientific">Robinsoniella peoriensis</name>
    <dbReference type="NCBI Taxonomy" id="180332"/>
    <lineage>
        <taxon>Bacteria</taxon>
        <taxon>Bacillati</taxon>
        <taxon>Bacillota</taxon>
        <taxon>Clostridia</taxon>
        <taxon>Lachnospirales</taxon>
        <taxon>Lachnospiraceae</taxon>
        <taxon>Robinsoniella</taxon>
    </lineage>
</organism>
<dbReference type="HAMAP" id="MF_00787">
    <property type="entry name" value="CbiD"/>
    <property type="match status" value="1"/>
</dbReference>
<sequence length="386" mass="41455">MDQDNGLQDYYIIKNNKKLKYGYTTGSCAAAAAKAAVMMLLMKKDVAKVDLMTPKGILLHLTLEEINRGDGEVTCAVRKDGGDDPDATTGALVYAKVWKTAEKGVTIDGGKGVGRVTKKGLEQPVGAAAINRVPRQMIREAVTEICEEQDYPGGIAVEISIPEGEEIAKKTFNPRLGIEGGISVLGTSGIVVPMSEAALIASIRLEMEMKKANGAKYLVITPGNYGEAFSKDHLNIDLTNSMKCSNYVGDTIDMAVELGMKGILFIAHVGKFIKVAGGIMNTHSRCADSRAEIMAANAVRAGAPIEAVQKILRTITTEEALGILKDYGCMEETMSHVLEKIDFYLNNRSYGSLKTGVILFSNEYGTLGITGSVPELMGHFEMKEGS</sequence>
<dbReference type="PIRSF" id="PIRSF026782">
    <property type="entry name" value="CbiD"/>
    <property type="match status" value="1"/>
</dbReference>
<evidence type="ECO:0000313" key="7">
    <source>
        <dbReference type="EMBL" id="TLD02996.1"/>
    </source>
</evidence>
<comment type="pathway">
    <text evidence="5">Cofactor biosynthesis; adenosylcobalamin biosynthesis; cob(II)yrinate a,c-diamide from sirohydrochlorin (anaerobic route): step 6/10.</text>
</comment>
<keyword evidence="6" id="KW-1133">Transmembrane helix</keyword>
<comment type="function">
    <text evidence="5">Catalyzes the methylation of C-1 in cobalt-precorrin-5B to form cobalt-precorrin-6A.</text>
</comment>
<dbReference type="EMBL" id="QGQD01000001">
    <property type="protein sequence ID" value="TLD02996.1"/>
    <property type="molecule type" value="Genomic_DNA"/>
</dbReference>
<protein>
    <recommendedName>
        <fullName evidence="5">Cobalt-precorrin-5B C(1)-methyltransferase</fullName>
        <ecNumber evidence="5">2.1.1.195</ecNumber>
    </recommendedName>
    <alternativeName>
        <fullName evidence="5">Cobalt-precorrin-6A synthase</fullName>
    </alternativeName>
</protein>
<dbReference type="PANTHER" id="PTHR35863">
    <property type="entry name" value="COBALT-PRECORRIN-5B C(1)-METHYLTRANSFERASE"/>
    <property type="match status" value="1"/>
</dbReference>
<name>A0A4U8QS99_9FIRM</name>
<proteinExistence type="inferred from homology"/>
<dbReference type="OrthoDB" id="6439987at2"/>
<keyword evidence="6" id="KW-0472">Membrane</keyword>
<dbReference type="Pfam" id="PF01888">
    <property type="entry name" value="CbiD"/>
    <property type="match status" value="1"/>
</dbReference>
<dbReference type="STRING" id="180332.GCA_000797495_02548"/>
<evidence type="ECO:0000256" key="2">
    <source>
        <dbReference type="ARBA" id="ARBA00022603"/>
    </source>
</evidence>
<dbReference type="Gene3D" id="3.30.2110.10">
    <property type="entry name" value="CbiD-like"/>
    <property type="match status" value="1"/>
</dbReference>
<keyword evidence="4 5" id="KW-0949">S-adenosyl-L-methionine</keyword>
<dbReference type="InterPro" id="IPR002748">
    <property type="entry name" value="CbiD"/>
</dbReference>
<evidence type="ECO:0000313" key="8">
    <source>
        <dbReference type="Proteomes" id="UP000306509"/>
    </source>
</evidence>
<dbReference type="RefSeq" id="WP_027296919.1">
    <property type="nucleotide sequence ID" value="NZ_CABMJZ010000074.1"/>
</dbReference>
<evidence type="ECO:0000256" key="1">
    <source>
        <dbReference type="ARBA" id="ARBA00022573"/>
    </source>
</evidence>
<evidence type="ECO:0000256" key="6">
    <source>
        <dbReference type="SAM" id="Phobius"/>
    </source>
</evidence>
<dbReference type="GO" id="GO:0019251">
    <property type="term" value="P:anaerobic cobalamin biosynthetic process"/>
    <property type="evidence" value="ECO:0007669"/>
    <property type="project" value="UniProtKB-UniRule"/>
</dbReference>
<keyword evidence="8" id="KW-1185">Reference proteome</keyword>
<dbReference type="GO" id="GO:0043780">
    <property type="term" value="F:cobalt-precorrin-5B C1-methyltransferase activity"/>
    <property type="evidence" value="ECO:0007669"/>
    <property type="project" value="RHEA"/>
</dbReference>
<keyword evidence="1 5" id="KW-0169">Cobalamin biosynthesis</keyword>
<dbReference type="PANTHER" id="PTHR35863:SF1">
    <property type="entry name" value="COBALT-PRECORRIN-5B C(1)-METHYLTRANSFERASE"/>
    <property type="match status" value="1"/>
</dbReference>
<dbReference type="SUPFAM" id="SSF111342">
    <property type="entry name" value="CbiD-like"/>
    <property type="match status" value="1"/>
</dbReference>
<dbReference type="InterPro" id="IPR036074">
    <property type="entry name" value="CbiD_sf"/>
</dbReference>